<dbReference type="Proteomes" id="UP001363035">
    <property type="component" value="Unassembled WGS sequence"/>
</dbReference>
<evidence type="ECO:0000313" key="6">
    <source>
        <dbReference type="EMBL" id="MEI5984294.1"/>
    </source>
</evidence>
<dbReference type="PIRSF" id="PIRSF000303">
    <property type="entry name" value="Glutathion_perox"/>
    <property type="match status" value="1"/>
</dbReference>
<feature type="domain" description="Thioredoxin" evidence="5">
    <location>
        <begin position="12"/>
        <end position="170"/>
    </location>
</feature>
<evidence type="ECO:0000256" key="4">
    <source>
        <dbReference type="RuleBase" id="RU000499"/>
    </source>
</evidence>
<dbReference type="PANTHER" id="PTHR11592:SF78">
    <property type="entry name" value="GLUTATHIONE PEROXIDASE"/>
    <property type="match status" value="1"/>
</dbReference>
<evidence type="ECO:0000256" key="3">
    <source>
        <dbReference type="ARBA" id="ARBA00023002"/>
    </source>
</evidence>
<comment type="caution">
    <text evidence="6">The sequence shown here is derived from an EMBL/GenBank/DDBJ whole genome shotgun (WGS) entry which is preliminary data.</text>
</comment>
<keyword evidence="3 4" id="KW-0560">Oxidoreductase</keyword>
<protein>
    <recommendedName>
        <fullName evidence="4">Glutathione peroxidase</fullName>
    </recommendedName>
</protein>
<dbReference type="EMBL" id="JAYLLN010000008">
    <property type="protein sequence ID" value="MEI5984294.1"/>
    <property type="molecule type" value="Genomic_DNA"/>
</dbReference>
<sequence>MIYSILMVFTMLFNQPTVYDYSFKTLDGKKVSLSEFKGKQILIVNTASKCGFTKQYKELQELSDKYGKDLVVIGFPSDNFKGQEFDSNEEIAAFCEENYGVKFLLSEKVDVTGEKMIPLFKYLTTAKNPDFTGAINWNFEKFLIGKDGKLAHRYRSKVTPLDESIVKELK</sequence>
<gene>
    <name evidence="6" type="ORF">VJ786_05190</name>
</gene>
<evidence type="ECO:0000259" key="5">
    <source>
        <dbReference type="PROSITE" id="PS51352"/>
    </source>
</evidence>
<proteinExistence type="inferred from homology"/>
<dbReference type="InterPro" id="IPR029759">
    <property type="entry name" value="GPX_AS"/>
</dbReference>
<keyword evidence="7" id="KW-1185">Reference proteome</keyword>
<dbReference type="CDD" id="cd00340">
    <property type="entry name" value="GSH_Peroxidase"/>
    <property type="match status" value="1"/>
</dbReference>
<comment type="similarity">
    <text evidence="1 4">Belongs to the glutathione peroxidase family.</text>
</comment>
<keyword evidence="2 4" id="KW-0575">Peroxidase</keyword>
<dbReference type="PANTHER" id="PTHR11592">
    <property type="entry name" value="GLUTATHIONE PEROXIDASE"/>
    <property type="match status" value="1"/>
</dbReference>
<dbReference type="Pfam" id="PF00255">
    <property type="entry name" value="GSHPx"/>
    <property type="match status" value="1"/>
</dbReference>
<dbReference type="SUPFAM" id="SSF52833">
    <property type="entry name" value="Thioredoxin-like"/>
    <property type="match status" value="1"/>
</dbReference>
<dbReference type="PROSITE" id="PS51352">
    <property type="entry name" value="THIOREDOXIN_2"/>
    <property type="match status" value="1"/>
</dbReference>
<accession>A0ABU8I3J4</accession>
<reference evidence="6 7" key="1">
    <citation type="submission" date="2024-01" db="EMBL/GenBank/DDBJ databases">
        <title>Sphingobacterium tenebrionis sp. nov., a novel endophyte isolated from tenebrio molitor intestines.</title>
        <authorList>
            <person name="Zhang C."/>
        </authorList>
    </citation>
    <scope>NUCLEOTIDE SEQUENCE [LARGE SCALE GENOMIC DNA]</scope>
    <source>
        <strain evidence="6 7">PU5-4</strain>
    </source>
</reference>
<evidence type="ECO:0000256" key="2">
    <source>
        <dbReference type="ARBA" id="ARBA00022559"/>
    </source>
</evidence>
<dbReference type="InterPro" id="IPR000889">
    <property type="entry name" value="Glutathione_peroxidase"/>
</dbReference>
<name>A0ABU8I3J4_9SPHI</name>
<evidence type="ECO:0000313" key="7">
    <source>
        <dbReference type="Proteomes" id="UP001363035"/>
    </source>
</evidence>
<dbReference type="PROSITE" id="PS00460">
    <property type="entry name" value="GLUTATHIONE_PEROXID_1"/>
    <property type="match status" value="1"/>
</dbReference>
<dbReference type="InterPro" id="IPR013766">
    <property type="entry name" value="Thioredoxin_domain"/>
</dbReference>
<evidence type="ECO:0000256" key="1">
    <source>
        <dbReference type="ARBA" id="ARBA00006926"/>
    </source>
</evidence>
<dbReference type="RefSeq" id="WP_134777003.1">
    <property type="nucleotide sequence ID" value="NZ_JAYLLN010000008.1"/>
</dbReference>
<organism evidence="6 7">
    <name type="scientific">Sphingobacterium tenebrionis</name>
    <dbReference type="NCBI Taxonomy" id="3111775"/>
    <lineage>
        <taxon>Bacteria</taxon>
        <taxon>Pseudomonadati</taxon>
        <taxon>Bacteroidota</taxon>
        <taxon>Sphingobacteriia</taxon>
        <taxon>Sphingobacteriales</taxon>
        <taxon>Sphingobacteriaceae</taxon>
        <taxon>Sphingobacterium</taxon>
    </lineage>
</organism>
<dbReference type="InterPro" id="IPR036249">
    <property type="entry name" value="Thioredoxin-like_sf"/>
</dbReference>
<dbReference type="GO" id="GO:0004601">
    <property type="term" value="F:peroxidase activity"/>
    <property type="evidence" value="ECO:0007669"/>
    <property type="project" value="UniProtKB-KW"/>
</dbReference>
<dbReference type="PROSITE" id="PS51355">
    <property type="entry name" value="GLUTATHIONE_PEROXID_3"/>
    <property type="match status" value="1"/>
</dbReference>
<dbReference type="Gene3D" id="3.40.30.10">
    <property type="entry name" value="Glutaredoxin"/>
    <property type="match status" value="1"/>
</dbReference>
<dbReference type="PRINTS" id="PR01011">
    <property type="entry name" value="GLUTPROXDASE"/>
</dbReference>